<feature type="signal peptide" evidence="1">
    <location>
        <begin position="1"/>
        <end position="24"/>
    </location>
</feature>
<dbReference type="InterPro" id="IPR024485">
    <property type="entry name" value="DUF2680"/>
</dbReference>
<comment type="caution">
    <text evidence="2">The sequence shown here is derived from an EMBL/GenBank/DDBJ whole genome shotgun (WGS) entry which is preliminary data.</text>
</comment>
<dbReference type="RefSeq" id="WP_071310869.1">
    <property type="nucleotide sequence ID" value="NZ_MLQR01000048.1"/>
</dbReference>
<dbReference type="Pfam" id="PF10925">
    <property type="entry name" value="DUF2680"/>
    <property type="match status" value="1"/>
</dbReference>
<accession>A0A1S2LEJ2</accession>
<evidence type="ECO:0008006" key="4">
    <source>
        <dbReference type="Google" id="ProtNLM"/>
    </source>
</evidence>
<dbReference type="EMBL" id="MLQR01000048">
    <property type="protein sequence ID" value="OIJ10811.1"/>
    <property type="molecule type" value="Genomic_DNA"/>
</dbReference>
<reference evidence="2 3" key="1">
    <citation type="submission" date="2016-10" db="EMBL/GenBank/DDBJ databases">
        <title>Draft genome sequences of four alkaliphilic bacteria belonging to the Anaerobacillus genus.</title>
        <authorList>
            <person name="Bassil N.M."/>
            <person name="Lloyd J.R."/>
        </authorList>
    </citation>
    <scope>NUCLEOTIDE SEQUENCE [LARGE SCALE GENOMIC DNA]</scope>
    <source>
        <strain evidence="2 3">DSM 18345</strain>
    </source>
</reference>
<feature type="chain" id="PRO_5038795176" description="DUF2680 domain-containing protein" evidence="1">
    <location>
        <begin position="25"/>
        <end position="111"/>
    </location>
</feature>
<dbReference type="AlphaFoldDB" id="A0A1S2LEJ2"/>
<keyword evidence="1" id="KW-0732">Signal</keyword>
<proteinExistence type="predicted"/>
<organism evidence="2 3">
    <name type="scientific">Anaerobacillus alkalilacustris</name>
    <dbReference type="NCBI Taxonomy" id="393763"/>
    <lineage>
        <taxon>Bacteria</taxon>
        <taxon>Bacillati</taxon>
        <taxon>Bacillota</taxon>
        <taxon>Bacilli</taxon>
        <taxon>Bacillales</taxon>
        <taxon>Bacillaceae</taxon>
        <taxon>Anaerobacillus</taxon>
    </lineage>
</organism>
<keyword evidence="3" id="KW-1185">Reference proteome</keyword>
<evidence type="ECO:0000313" key="2">
    <source>
        <dbReference type="EMBL" id="OIJ10811.1"/>
    </source>
</evidence>
<gene>
    <name evidence="2" type="ORF">BKP37_17270</name>
</gene>
<evidence type="ECO:0000313" key="3">
    <source>
        <dbReference type="Proteomes" id="UP000179524"/>
    </source>
</evidence>
<sequence length="111" mass="12836">MRKSVVSLLVVILLSMSLGTVSLAHQHEDEMDMNKVELTAQQKEELGSLMKDILEKKKEVISKYVQFGVLSQEKAEKINSKFELHYQKLEAEGFIPKWNKDKCKGKRKNKE</sequence>
<evidence type="ECO:0000256" key="1">
    <source>
        <dbReference type="SAM" id="SignalP"/>
    </source>
</evidence>
<name>A0A1S2LEJ2_9BACI</name>
<dbReference type="Proteomes" id="UP000179524">
    <property type="component" value="Unassembled WGS sequence"/>
</dbReference>
<protein>
    <recommendedName>
        <fullName evidence="4">DUF2680 domain-containing protein</fullName>
    </recommendedName>
</protein>